<gene>
    <name evidence="1" type="ORF">CC80DRAFT_228568</name>
</gene>
<reference evidence="1" key="1">
    <citation type="journal article" date="2020" name="Stud. Mycol.">
        <title>101 Dothideomycetes genomes: a test case for predicting lifestyles and emergence of pathogens.</title>
        <authorList>
            <person name="Haridas S."/>
            <person name="Albert R."/>
            <person name="Binder M."/>
            <person name="Bloem J."/>
            <person name="Labutti K."/>
            <person name="Salamov A."/>
            <person name="Andreopoulos B."/>
            <person name="Baker S."/>
            <person name="Barry K."/>
            <person name="Bills G."/>
            <person name="Bluhm B."/>
            <person name="Cannon C."/>
            <person name="Castanera R."/>
            <person name="Culley D."/>
            <person name="Daum C."/>
            <person name="Ezra D."/>
            <person name="Gonzalez J."/>
            <person name="Henrissat B."/>
            <person name="Kuo A."/>
            <person name="Liang C."/>
            <person name="Lipzen A."/>
            <person name="Lutzoni F."/>
            <person name="Magnuson J."/>
            <person name="Mondo S."/>
            <person name="Nolan M."/>
            <person name="Ohm R."/>
            <person name="Pangilinan J."/>
            <person name="Park H.-J."/>
            <person name="Ramirez L."/>
            <person name="Alfaro M."/>
            <person name="Sun H."/>
            <person name="Tritt A."/>
            <person name="Yoshinaga Y."/>
            <person name="Zwiers L.-H."/>
            <person name="Turgeon B."/>
            <person name="Goodwin S."/>
            <person name="Spatafora J."/>
            <person name="Crous P."/>
            <person name="Grigoriev I."/>
        </authorList>
    </citation>
    <scope>NUCLEOTIDE SEQUENCE</scope>
    <source>
        <strain evidence="1">CBS 675.92</strain>
    </source>
</reference>
<protein>
    <submittedName>
        <fullName evidence="1">Uncharacterized protein</fullName>
    </submittedName>
</protein>
<sequence>MRLDLLAFHVCVLGGEGRVALGRGSGSAEGWRYFFFGGGGDERMVALCMNCPIFDFVFYTFLLCPCPSSSPSSSFDGLENRWVIHNTTQCQCQCWCRCQSVSERALRTSSLPLRMDIPLSNHHIHIHITSTAITCSVLFCSINITHRSSPSTHHLSLSKVLFTFTSTLTLFLQLVR</sequence>
<keyword evidence="2" id="KW-1185">Reference proteome</keyword>
<proteinExistence type="predicted"/>
<accession>A0A6A5TD33</accession>
<dbReference type="AlphaFoldDB" id="A0A6A5TD33"/>
<dbReference type="Proteomes" id="UP000800035">
    <property type="component" value="Unassembled WGS sequence"/>
</dbReference>
<evidence type="ECO:0000313" key="2">
    <source>
        <dbReference type="Proteomes" id="UP000800035"/>
    </source>
</evidence>
<organism evidence="1 2">
    <name type="scientific">Byssothecium circinans</name>
    <dbReference type="NCBI Taxonomy" id="147558"/>
    <lineage>
        <taxon>Eukaryota</taxon>
        <taxon>Fungi</taxon>
        <taxon>Dikarya</taxon>
        <taxon>Ascomycota</taxon>
        <taxon>Pezizomycotina</taxon>
        <taxon>Dothideomycetes</taxon>
        <taxon>Pleosporomycetidae</taxon>
        <taxon>Pleosporales</taxon>
        <taxon>Massarineae</taxon>
        <taxon>Massarinaceae</taxon>
        <taxon>Byssothecium</taxon>
    </lineage>
</organism>
<evidence type="ECO:0000313" key="1">
    <source>
        <dbReference type="EMBL" id="KAF1950521.1"/>
    </source>
</evidence>
<name>A0A6A5TD33_9PLEO</name>
<dbReference type="EMBL" id="ML977025">
    <property type="protein sequence ID" value="KAF1950521.1"/>
    <property type="molecule type" value="Genomic_DNA"/>
</dbReference>